<dbReference type="KEGG" id="tact:SG35_006305"/>
<dbReference type="Gene3D" id="1.25.40.10">
    <property type="entry name" value="Tetratricopeptide repeat domain"/>
    <property type="match status" value="1"/>
</dbReference>
<reference evidence="2 3" key="2">
    <citation type="journal article" date="2022" name="Mar. Drugs">
        <title>Bioassay-Guided Fractionation Leads to the Detection of Cholic Acid Generated by the Rare Thalassomonas sp.</title>
        <authorList>
            <person name="Pheiffer F."/>
            <person name="Schneider Y.K."/>
            <person name="Hansen E.H."/>
            <person name="Andersen J.H."/>
            <person name="Isaksson J."/>
            <person name="Busche T."/>
            <person name="R C."/>
            <person name="Kalinowski J."/>
            <person name="Zyl L.V."/>
            <person name="Trindade M."/>
        </authorList>
    </citation>
    <scope>NUCLEOTIDE SEQUENCE [LARGE SCALE GENOMIC DNA]</scope>
    <source>
        <strain evidence="2 3">A5K-106</strain>
    </source>
</reference>
<name>A0AAE9YSH6_9GAMM</name>
<protein>
    <recommendedName>
        <fullName evidence="4">Tetratricopeptide repeat protein</fullName>
    </recommendedName>
</protein>
<organism evidence="2 3">
    <name type="scientific">Thalassomonas actiniarum</name>
    <dbReference type="NCBI Taxonomy" id="485447"/>
    <lineage>
        <taxon>Bacteria</taxon>
        <taxon>Pseudomonadati</taxon>
        <taxon>Pseudomonadota</taxon>
        <taxon>Gammaproteobacteria</taxon>
        <taxon>Alteromonadales</taxon>
        <taxon>Colwelliaceae</taxon>
        <taxon>Thalassomonas</taxon>
    </lineage>
</organism>
<feature type="signal peptide" evidence="1">
    <location>
        <begin position="1"/>
        <end position="37"/>
    </location>
</feature>
<feature type="chain" id="PRO_5041917599" description="Tetratricopeptide repeat protein" evidence="1">
    <location>
        <begin position="38"/>
        <end position="202"/>
    </location>
</feature>
<sequence>MKTETTYHKAAFTKSSFIKVTTATALLTVLLATSAFANTHAATEAAGFKIAVIDGSSGSARILSGEYQKGLEEITEDYRHNTNSSYAWEYELGLCVANLKMQRLTAAQTACSRAITTMPRHMKRSRKGRYLHSIALSNRGIVRYISADFSGALTDFNTAVTINKNLLVEQNLARLTNSLTINNTKAPADSFAATAYTKSRSE</sequence>
<dbReference type="SUPFAM" id="SSF48452">
    <property type="entry name" value="TPR-like"/>
    <property type="match status" value="1"/>
</dbReference>
<dbReference type="EMBL" id="CP059735">
    <property type="protein sequence ID" value="WDE00261.1"/>
    <property type="molecule type" value="Genomic_DNA"/>
</dbReference>
<reference evidence="2 3" key="1">
    <citation type="journal article" date="2015" name="Genome Announc.">
        <title>Draft Genome Sequences of Marine Isolates of Thalassomonas viridans and Thalassomonas actiniarum.</title>
        <authorList>
            <person name="Olonade I."/>
            <person name="van Zyl L.J."/>
            <person name="Trindade M."/>
        </authorList>
    </citation>
    <scope>NUCLEOTIDE SEQUENCE [LARGE SCALE GENOMIC DNA]</scope>
    <source>
        <strain evidence="2 3">A5K-106</strain>
    </source>
</reference>
<proteinExistence type="predicted"/>
<keyword evidence="1" id="KW-0732">Signal</keyword>
<dbReference type="Proteomes" id="UP000032568">
    <property type="component" value="Chromosome"/>
</dbReference>
<gene>
    <name evidence="2" type="ORF">SG35_006305</name>
</gene>
<keyword evidence="3" id="KW-1185">Reference proteome</keyword>
<accession>A0AAE9YSH6</accession>
<dbReference type="RefSeq" id="WP_044835340.1">
    <property type="nucleotide sequence ID" value="NZ_CP059735.1"/>
</dbReference>
<dbReference type="InterPro" id="IPR011990">
    <property type="entry name" value="TPR-like_helical_dom_sf"/>
</dbReference>
<evidence type="ECO:0000313" key="3">
    <source>
        <dbReference type="Proteomes" id="UP000032568"/>
    </source>
</evidence>
<evidence type="ECO:0000256" key="1">
    <source>
        <dbReference type="SAM" id="SignalP"/>
    </source>
</evidence>
<evidence type="ECO:0000313" key="2">
    <source>
        <dbReference type="EMBL" id="WDE00261.1"/>
    </source>
</evidence>
<dbReference type="AlphaFoldDB" id="A0AAE9YSH6"/>
<evidence type="ECO:0008006" key="4">
    <source>
        <dbReference type="Google" id="ProtNLM"/>
    </source>
</evidence>